<evidence type="ECO:0000313" key="3">
    <source>
        <dbReference type="EMBL" id="ATI41202.1"/>
    </source>
</evidence>
<dbReference type="EMBL" id="CP021404">
    <property type="protein sequence ID" value="ATI41202.1"/>
    <property type="molecule type" value="Genomic_DNA"/>
</dbReference>
<protein>
    <submittedName>
        <fullName evidence="3">Camphor resistance protein CrcB</fullName>
    </submittedName>
</protein>
<evidence type="ECO:0000259" key="2">
    <source>
        <dbReference type="Pfam" id="PF03625"/>
    </source>
</evidence>
<dbReference type="PANTHER" id="PTHR38342">
    <property type="entry name" value="SLR5037 PROTEIN"/>
    <property type="match status" value="1"/>
</dbReference>
<feature type="chain" id="PRO_5012425864" evidence="1">
    <location>
        <begin position="25"/>
        <end position="152"/>
    </location>
</feature>
<feature type="signal peptide" evidence="1">
    <location>
        <begin position="1"/>
        <end position="24"/>
    </location>
</feature>
<dbReference type="Proteomes" id="UP000219050">
    <property type="component" value="Chromosome"/>
</dbReference>
<evidence type="ECO:0000256" key="1">
    <source>
        <dbReference type="SAM" id="SignalP"/>
    </source>
</evidence>
<keyword evidence="1" id="KW-0732">Signal</keyword>
<organism evidence="3 4">
    <name type="scientific">Pacificitalea manganoxidans</name>
    <dbReference type="NCBI Taxonomy" id="1411902"/>
    <lineage>
        <taxon>Bacteria</taxon>
        <taxon>Pseudomonadati</taxon>
        <taxon>Pseudomonadota</taxon>
        <taxon>Alphaproteobacteria</taxon>
        <taxon>Rhodobacterales</taxon>
        <taxon>Paracoccaceae</taxon>
        <taxon>Pacificitalea</taxon>
    </lineage>
</organism>
<feature type="domain" description="DUF302" evidence="2">
    <location>
        <begin position="57"/>
        <end position="119"/>
    </location>
</feature>
<dbReference type="CDD" id="cd14797">
    <property type="entry name" value="DUF302"/>
    <property type="match status" value="1"/>
</dbReference>
<evidence type="ECO:0000313" key="4">
    <source>
        <dbReference type="Proteomes" id="UP000219050"/>
    </source>
</evidence>
<dbReference type="InterPro" id="IPR005180">
    <property type="entry name" value="DUF302"/>
</dbReference>
<accession>A0A291LWY3</accession>
<gene>
    <name evidence="3" type="ORF">CBW24_03760</name>
</gene>
<dbReference type="PANTHER" id="PTHR38342:SF2">
    <property type="entry name" value="INNER MEMBRANE OR EXPORTED"/>
    <property type="match status" value="1"/>
</dbReference>
<dbReference type="InterPro" id="IPR035923">
    <property type="entry name" value="TT1751-like_sf"/>
</dbReference>
<dbReference type="Pfam" id="PF03625">
    <property type="entry name" value="DUF302"/>
    <property type="match status" value="1"/>
</dbReference>
<sequence length="152" mass="15964">MTRFTRPLAAAIALLGLTAGAASADIERLKAEGSVAETIDRLEQAVEGAGATIFARVDHAGGAASVDMELADAELLIFGNPQLGTPAMQADPLAGLALPLRVLAYADAEGQTWIAYEEPEEMFDDLDIDDDAPFVEKMEDALEKLTKAASGM</sequence>
<dbReference type="OrthoDB" id="9799367at2"/>
<dbReference type="SUPFAM" id="SSF103247">
    <property type="entry name" value="TT1751-like"/>
    <property type="match status" value="1"/>
</dbReference>
<dbReference type="RefSeq" id="WP_088663356.1">
    <property type="nucleotide sequence ID" value="NZ_CP021404.1"/>
</dbReference>
<proteinExistence type="predicted"/>
<keyword evidence="4" id="KW-1185">Reference proteome</keyword>
<dbReference type="Gene3D" id="3.30.310.70">
    <property type="entry name" value="TT1751-like domain"/>
    <property type="match status" value="1"/>
</dbReference>
<name>A0A291LWY3_9RHOB</name>
<dbReference type="AlphaFoldDB" id="A0A291LWY3"/>
<dbReference type="KEGG" id="cmag:CBW24_03760"/>
<reference evidence="3 4" key="1">
    <citation type="submission" date="2017-05" db="EMBL/GenBank/DDBJ databases">
        <title>Comparative genomic and metabolic analysis of manganese-oxidizing mechanisms in Celeribater manganoxidans DY25T: its adaption to the environment of polymetallic nodule.</title>
        <authorList>
            <person name="Wang X."/>
        </authorList>
    </citation>
    <scope>NUCLEOTIDE SEQUENCE [LARGE SCALE GENOMIC DNA]</scope>
    <source>
        <strain evidence="3 4">DY25</strain>
    </source>
</reference>